<dbReference type="EMBL" id="JAPFFJ010000018">
    <property type="protein sequence ID" value="KAJ6403475.1"/>
    <property type="molecule type" value="Genomic_DNA"/>
</dbReference>
<dbReference type="PANTHER" id="PTHR22881:SF44">
    <property type="entry name" value="BROMO DOMAIN-CONTAINING PROTEIN"/>
    <property type="match status" value="1"/>
</dbReference>
<dbReference type="Proteomes" id="UP001162972">
    <property type="component" value="Chromosome 4"/>
</dbReference>
<feature type="region of interest" description="Disordered" evidence="3">
    <location>
        <begin position="266"/>
        <end position="287"/>
    </location>
</feature>
<feature type="compositionally biased region" description="Polar residues" evidence="3">
    <location>
        <begin position="88"/>
        <end position="98"/>
    </location>
</feature>
<comment type="caution">
    <text evidence="5">The sequence shown here is derived from an EMBL/GenBank/DDBJ whole genome shotgun (WGS) entry which is preliminary data.</text>
</comment>
<dbReference type="SUPFAM" id="SSF47370">
    <property type="entry name" value="Bromodomain"/>
    <property type="match status" value="1"/>
</dbReference>
<feature type="compositionally biased region" description="Basic residues" evidence="3">
    <location>
        <begin position="74"/>
        <end position="83"/>
    </location>
</feature>
<evidence type="ECO:0000313" key="6">
    <source>
        <dbReference type="Proteomes" id="UP001162972"/>
    </source>
</evidence>
<dbReference type="PANTHER" id="PTHR22881">
    <property type="entry name" value="BROMODOMAIN CONTAINING PROTEIN"/>
    <property type="match status" value="1"/>
</dbReference>
<protein>
    <recommendedName>
        <fullName evidence="4">Bromo domain-containing protein</fullName>
    </recommendedName>
</protein>
<feature type="compositionally biased region" description="Low complexity" evidence="3">
    <location>
        <begin position="40"/>
        <end position="50"/>
    </location>
</feature>
<dbReference type="AlphaFoldDB" id="A0AAD6JEM0"/>
<dbReference type="InterPro" id="IPR001487">
    <property type="entry name" value="Bromodomain"/>
</dbReference>
<feature type="region of interest" description="Disordered" evidence="3">
    <location>
        <begin position="492"/>
        <end position="514"/>
    </location>
</feature>
<organism evidence="5 6">
    <name type="scientific">Salix udensis</name>
    <dbReference type="NCBI Taxonomy" id="889485"/>
    <lineage>
        <taxon>Eukaryota</taxon>
        <taxon>Viridiplantae</taxon>
        <taxon>Streptophyta</taxon>
        <taxon>Embryophyta</taxon>
        <taxon>Tracheophyta</taxon>
        <taxon>Spermatophyta</taxon>
        <taxon>Magnoliopsida</taxon>
        <taxon>eudicotyledons</taxon>
        <taxon>Gunneridae</taxon>
        <taxon>Pentapetalae</taxon>
        <taxon>rosids</taxon>
        <taxon>fabids</taxon>
        <taxon>Malpighiales</taxon>
        <taxon>Salicaceae</taxon>
        <taxon>Saliceae</taxon>
        <taxon>Salix</taxon>
    </lineage>
</organism>
<proteinExistence type="predicted"/>
<gene>
    <name evidence="5" type="ORF">OIU84_015391</name>
</gene>
<accession>A0AAD6JEM0</accession>
<evidence type="ECO:0000256" key="3">
    <source>
        <dbReference type="SAM" id="MobiDB-lite"/>
    </source>
</evidence>
<feature type="domain" description="Bromo" evidence="4">
    <location>
        <begin position="164"/>
        <end position="234"/>
    </location>
</feature>
<feature type="compositionally biased region" description="Basic and acidic residues" evidence="3">
    <location>
        <begin position="99"/>
        <end position="117"/>
    </location>
</feature>
<dbReference type="SMART" id="SM00297">
    <property type="entry name" value="BROMO"/>
    <property type="match status" value="1"/>
</dbReference>
<feature type="compositionally biased region" description="Basic and acidic residues" evidence="3">
    <location>
        <begin position="54"/>
        <end position="66"/>
    </location>
</feature>
<feature type="compositionally biased region" description="Polar residues" evidence="3">
    <location>
        <begin position="501"/>
        <end position="514"/>
    </location>
</feature>
<dbReference type="InterPro" id="IPR051831">
    <property type="entry name" value="Bromodomain_contain_prot"/>
</dbReference>
<evidence type="ECO:0000256" key="2">
    <source>
        <dbReference type="PROSITE-ProRule" id="PRU00035"/>
    </source>
</evidence>
<feature type="compositionally biased region" description="Basic and acidic residues" evidence="3">
    <location>
        <begin position="539"/>
        <end position="551"/>
    </location>
</feature>
<evidence type="ECO:0000313" key="5">
    <source>
        <dbReference type="EMBL" id="KAJ6403475.1"/>
    </source>
</evidence>
<dbReference type="PROSITE" id="PS50014">
    <property type="entry name" value="BROMODOMAIN_2"/>
    <property type="match status" value="1"/>
</dbReference>
<feature type="compositionally biased region" description="Polar residues" evidence="3">
    <location>
        <begin position="137"/>
        <end position="146"/>
    </location>
</feature>
<dbReference type="PROSITE" id="PS00633">
    <property type="entry name" value="BROMODOMAIN_1"/>
    <property type="match status" value="1"/>
</dbReference>
<evidence type="ECO:0000256" key="1">
    <source>
        <dbReference type="ARBA" id="ARBA00023117"/>
    </source>
</evidence>
<sequence length="709" mass="78355">MKSGRMLREGHRRSPRISTLDVWKARPPRRTTVAKKTRLTRSITSTSTSTAAEVQDKELDQQKENQNEGPVCRARAKKKRKLKPLQDVASTPNSQQEPKSSDVSDDREISHEDHPISSDEPILQNKDSPKQKGQADSPDQPSSLPCTSWVPEKRILEHIIDILQRRDTHEIFAEPVDPSEVEEYYEIIKEPMDFGTMRAKLHEGMYKSLEQFEHDVFLISGNAMHFNSSSTIYFRQARAIDELAKKVFLVLKTDPENFELEFSGMRRRSGGRPRHEAKGSTYSSSPKVAMSSKSINAAVHVSPKPTPSLISCSSSLKRAIRMNSGCLSITAHSDATDDKVFFGSGDSKRSSDETDRRSAYKPWMSFLNENCPITSSIYNNSKPLVHVNQQDTSYSESLLLYVKDLGPTSPNASTSAQYQPTFDATTTAACQNVSQGDRIDMFDADKGGRAYAGNKLSLHGTSSEVAPNCNCNSNFGAIKSEASYGNEMDVANVPKNEKPRQSQNRGPQQGSHSCVTDARDLNLLTADLSINDDDSARWKVGEGKMDNKPRSQDLGFKDSGSNALESRSSDSYSFSPSSWPLKTTGMSSFNRNMGNTQGGSTRIAGTQCHGDDQAYATQGPSHGLCGSSERVPALNPSNQPAPASGHFIFDLPFLKTRLDQINSLELNRFSQHGSGMQGPFPKKRIAETYNDSRPHSSLNTQHTNLALQL</sequence>
<keyword evidence="6" id="KW-1185">Reference proteome</keyword>
<feature type="compositionally biased region" description="Basic residues" evidence="3">
    <location>
        <begin position="26"/>
        <end position="39"/>
    </location>
</feature>
<dbReference type="InterPro" id="IPR036427">
    <property type="entry name" value="Bromodomain-like_sf"/>
</dbReference>
<evidence type="ECO:0000259" key="4">
    <source>
        <dbReference type="PROSITE" id="PS50014"/>
    </source>
</evidence>
<feature type="region of interest" description="Disordered" evidence="3">
    <location>
        <begin position="1"/>
        <end position="148"/>
    </location>
</feature>
<dbReference type="PRINTS" id="PR00503">
    <property type="entry name" value="BROMODOMAIN"/>
</dbReference>
<dbReference type="Pfam" id="PF00439">
    <property type="entry name" value="Bromodomain"/>
    <property type="match status" value="1"/>
</dbReference>
<feature type="region of interest" description="Disordered" evidence="3">
    <location>
        <begin position="583"/>
        <end position="602"/>
    </location>
</feature>
<dbReference type="CDD" id="cd04369">
    <property type="entry name" value="Bromodomain"/>
    <property type="match status" value="1"/>
</dbReference>
<reference evidence="5 6" key="1">
    <citation type="journal article" date="2023" name="Int. J. Mol. Sci.">
        <title>De Novo Assembly and Annotation of 11 Diverse Shrub Willow (Salix) Genomes Reveals Novel Gene Organization in Sex-Linked Regions.</title>
        <authorList>
            <person name="Hyden B."/>
            <person name="Feng K."/>
            <person name="Yates T.B."/>
            <person name="Jawdy S."/>
            <person name="Cereghino C."/>
            <person name="Smart L.B."/>
            <person name="Muchero W."/>
        </authorList>
    </citation>
    <scope>NUCLEOTIDE SEQUENCE [LARGE SCALE GENOMIC DNA]</scope>
    <source>
        <tissue evidence="5">Shoot tip</tissue>
    </source>
</reference>
<name>A0AAD6JEM0_9ROSI</name>
<keyword evidence="1 2" id="KW-0103">Bromodomain</keyword>
<dbReference type="Gene3D" id="1.20.920.10">
    <property type="entry name" value="Bromodomain-like"/>
    <property type="match status" value="1"/>
</dbReference>
<feature type="region of interest" description="Disordered" evidence="3">
    <location>
        <begin position="539"/>
        <end position="577"/>
    </location>
</feature>
<dbReference type="InterPro" id="IPR018359">
    <property type="entry name" value="Bromodomain_CS"/>
</dbReference>